<feature type="transmembrane region" description="Helical" evidence="5">
    <location>
        <begin position="90"/>
        <end position="111"/>
    </location>
</feature>
<dbReference type="InterPro" id="IPR001902">
    <property type="entry name" value="SLC26A/SulP_fam"/>
</dbReference>
<feature type="transmembrane region" description="Helical" evidence="5">
    <location>
        <begin position="169"/>
        <end position="188"/>
    </location>
</feature>
<evidence type="ECO:0000313" key="8">
    <source>
        <dbReference type="Proteomes" id="UP000297475"/>
    </source>
</evidence>
<keyword evidence="8" id="KW-1185">Reference proteome</keyword>
<dbReference type="Proteomes" id="UP000297475">
    <property type="component" value="Unassembled WGS sequence"/>
</dbReference>
<comment type="subcellular location">
    <subcellularLocation>
        <location evidence="1">Membrane</location>
        <topology evidence="1">Multi-pass membrane protein</topology>
    </subcellularLocation>
</comment>
<dbReference type="AlphaFoldDB" id="A0A4Z0W944"/>
<dbReference type="EMBL" id="SRMF01000003">
    <property type="protein sequence ID" value="TGG93529.1"/>
    <property type="molecule type" value="Genomic_DNA"/>
</dbReference>
<dbReference type="GO" id="GO:0055085">
    <property type="term" value="P:transmembrane transport"/>
    <property type="evidence" value="ECO:0007669"/>
    <property type="project" value="InterPro"/>
</dbReference>
<proteinExistence type="predicted"/>
<protein>
    <submittedName>
        <fullName evidence="7">SulP family inorganic anion transporter</fullName>
    </submittedName>
</protein>
<evidence type="ECO:0000256" key="5">
    <source>
        <dbReference type="SAM" id="Phobius"/>
    </source>
</evidence>
<organism evidence="7 8">
    <name type="scientific">Natronospirillum operosum</name>
    <dbReference type="NCBI Taxonomy" id="2759953"/>
    <lineage>
        <taxon>Bacteria</taxon>
        <taxon>Pseudomonadati</taxon>
        <taxon>Pseudomonadota</taxon>
        <taxon>Gammaproteobacteria</taxon>
        <taxon>Oceanospirillales</taxon>
        <taxon>Natronospirillaceae</taxon>
        <taxon>Natronospirillum</taxon>
    </lineage>
</organism>
<dbReference type="RefSeq" id="WP_135483238.1">
    <property type="nucleotide sequence ID" value="NZ_SRMF01000003.1"/>
</dbReference>
<gene>
    <name evidence="7" type="ORF">E4656_10820</name>
</gene>
<feature type="transmembrane region" description="Helical" evidence="5">
    <location>
        <begin position="318"/>
        <end position="335"/>
    </location>
</feature>
<feature type="transmembrane region" description="Helical" evidence="5">
    <location>
        <begin position="341"/>
        <end position="358"/>
    </location>
</feature>
<feature type="transmembrane region" description="Helical" evidence="5">
    <location>
        <begin position="16"/>
        <end position="36"/>
    </location>
</feature>
<dbReference type="InterPro" id="IPR002645">
    <property type="entry name" value="STAS_dom"/>
</dbReference>
<reference evidence="7 8" key="1">
    <citation type="submission" date="2019-04" db="EMBL/GenBank/DDBJ databases">
        <title>Natronospirillum operosus gen. nov., sp. nov., a haloalkaliphilic satellite isolated from decaying biomass of laboratory culture of cyanobacterium Geitlerinema sp. and proposal of Natronospirillaceae fam. nov. and Saccharospirillaceae fam. nov.</title>
        <authorList>
            <person name="Kevbrin V."/>
            <person name="Boltyanskaya Y."/>
            <person name="Koziaeva V."/>
            <person name="Grouzdev D.S."/>
            <person name="Park M."/>
            <person name="Cho J."/>
        </authorList>
    </citation>
    <scope>NUCLEOTIDE SEQUENCE [LARGE SCALE GENOMIC DNA]</scope>
    <source>
        <strain evidence="7 8">G-116</strain>
    </source>
</reference>
<dbReference type="PROSITE" id="PS50801">
    <property type="entry name" value="STAS"/>
    <property type="match status" value="1"/>
</dbReference>
<dbReference type="InterPro" id="IPR036513">
    <property type="entry name" value="STAS_dom_sf"/>
</dbReference>
<dbReference type="Gene3D" id="3.30.750.24">
    <property type="entry name" value="STAS domain"/>
    <property type="match status" value="1"/>
</dbReference>
<dbReference type="CDD" id="cd07042">
    <property type="entry name" value="STAS_SulP_like_sulfate_transporter"/>
    <property type="match status" value="1"/>
</dbReference>
<evidence type="ECO:0000256" key="2">
    <source>
        <dbReference type="ARBA" id="ARBA00022692"/>
    </source>
</evidence>
<keyword evidence="3 5" id="KW-1133">Transmembrane helix</keyword>
<evidence type="ECO:0000256" key="4">
    <source>
        <dbReference type="ARBA" id="ARBA00023136"/>
    </source>
</evidence>
<feature type="transmembrane region" description="Helical" evidence="5">
    <location>
        <begin position="66"/>
        <end position="84"/>
    </location>
</feature>
<feature type="transmembrane region" description="Helical" evidence="5">
    <location>
        <begin position="245"/>
        <end position="266"/>
    </location>
</feature>
<dbReference type="InterPro" id="IPR011547">
    <property type="entry name" value="SLC26A/SulP_dom"/>
</dbReference>
<comment type="caution">
    <text evidence="7">The sequence shown here is derived from an EMBL/GenBank/DDBJ whole genome shotgun (WGS) entry which is preliminary data.</text>
</comment>
<dbReference type="PANTHER" id="PTHR11814">
    <property type="entry name" value="SULFATE TRANSPORTER"/>
    <property type="match status" value="1"/>
</dbReference>
<evidence type="ECO:0000259" key="6">
    <source>
        <dbReference type="PROSITE" id="PS50801"/>
    </source>
</evidence>
<keyword evidence="2 5" id="KW-0812">Transmembrane</keyword>
<feature type="transmembrane region" description="Helical" evidence="5">
    <location>
        <begin position="379"/>
        <end position="406"/>
    </location>
</feature>
<feature type="domain" description="STAS" evidence="6">
    <location>
        <begin position="431"/>
        <end position="539"/>
    </location>
</feature>
<dbReference type="SUPFAM" id="SSF52091">
    <property type="entry name" value="SpoIIaa-like"/>
    <property type="match status" value="1"/>
</dbReference>
<feature type="transmembrane region" description="Helical" evidence="5">
    <location>
        <begin position="123"/>
        <end position="141"/>
    </location>
</feature>
<dbReference type="GO" id="GO:0016020">
    <property type="term" value="C:membrane"/>
    <property type="evidence" value="ECO:0007669"/>
    <property type="project" value="UniProtKB-SubCell"/>
</dbReference>
<name>A0A4Z0W944_9GAMM</name>
<dbReference type="OrthoDB" id="9769739at2"/>
<accession>A0A4Z0W944</accession>
<evidence type="ECO:0000256" key="3">
    <source>
        <dbReference type="ARBA" id="ARBA00022989"/>
    </source>
</evidence>
<feature type="transmembrane region" description="Helical" evidence="5">
    <location>
        <begin position="195"/>
        <end position="213"/>
    </location>
</feature>
<feature type="transmembrane region" description="Helical" evidence="5">
    <location>
        <begin position="42"/>
        <end position="59"/>
    </location>
</feature>
<evidence type="ECO:0000256" key="1">
    <source>
        <dbReference type="ARBA" id="ARBA00004141"/>
    </source>
</evidence>
<sequence>MTVPHRPNWSSLGQDVSAGLLVALIGIPQCLAYAMLAGVPPMYGLSTAIVAGGLAALLGRSHRVTVGPTNTTGLIVLASLTPYAGHPDQLLPAMAILTLLAGAWRLVIVIARAERIFNFIPEAVMLGFATGAACLIAWMQIDDLLGQPQQGVRTAWAQAMALGRLDWAAVDYLGVGLGVTALVGVLLGRRLWPRSPVALIMLLLTTLVTVLLPEPFKAGLVLLGESALITNGWPTGAWPALDPQLWGSLLVPALAIALIGSLELIVTLRTNREMHYLTPELRAQGIANMVAALASAFPASASLTRSALLKLGNAHSRLAPFLAAVVLLPVLLFGGDWIAQIPLGVIAGLLIATAWTMLDQPGIRRLWIGNRQTRLLFGMTLASTLIIPFHHAILVGVGLSVGLFLWQTSQAHLRWFGRDRDDLLFDLPATGEPDPSLHDGRLYLQVSGSLYFAAAKTLSGQVQQALPAGCRHLMIDLTHAHQLRISAVFALQEIVDHCQAAGLEVEIGGVDNAFVELCRRCGVQLPFADWTLQRQVIRS</sequence>
<keyword evidence="4 5" id="KW-0472">Membrane</keyword>
<dbReference type="Pfam" id="PF01740">
    <property type="entry name" value="STAS"/>
    <property type="match status" value="1"/>
</dbReference>
<evidence type="ECO:0000313" key="7">
    <source>
        <dbReference type="EMBL" id="TGG93529.1"/>
    </source>
</evidence>
<dbReference type="Pfam" id="PF00916">
    <property type="entry name" value="Sulfate_transp"/>
    <property type="match status" value="1"/>
</dbReference>